<evidence type="ECO:0000313" key="2">
    <source>
        <dbReference type="Proteomes" id="UP000527355"/>
    </source>
</evidence>
<organism evidence="1 2">
    <name type="scientific">Myotis myotis</name>
    <name type="common">Greater mouse-eared bat</name>
    <name type="synonym">Vespertilio myotis</name>
    <dbReference type="NCBI Taxonomy" id="51298"/>
    <lineage>
        <taxon>Eukaryota</taxon>
        <taxon>Metazoa</taxon>
        <taxon>Chordata</taxon>
        <taxon>Craniata</taxon>
        <taxon>Vertebrata</taxon>
        <taxon>Euteleostomi</taxon>
        <taxon>Mammalia</taxon>
        <taxon>Eutheria</taxon>
        <taxon>Laurasiatheria</taxon>
        <taxon>Chiroptera</taxon>
        <taxon>Yangochiroptera</taxon>
        <taxon>Vespertilionidae</taxon>
        <taxon>Myotis</taxon>
    </lineage>
</organism>
<sequence length="132" mass="14921">MSHFLCSPLERNTLKGLSIFVSLSLLHSFHIGFFSSIPTKLPSCYQKQLSVVCHYLFLPAFDTNDHSFSKCFPYTWPPGYEVHLLSNLQVTDGFFLVCFAESCPPNSSVPGEDFRSLFHPPSRPWSPPHLVA</sequence>
<gene>
    <name evidence="1" type="ORF">mMyoMyo1_010396</name>
</gene>
<reference evidence="1 2" key="1">
    <citation type="journal article" date="2020" name="Nature">
        <title>Six reference-quality genomes reveal evolution of bat adaptations.</title>
        <authorList>
            <person name="Jebb D."/>
            <person name="Huang Z."/>
            <person name="Pippel M."/>
            <person name="Hughes G.M."/>
            <person name="Lavrichenko K."/>
            <person name="Devanna P."/>
            <person name="Winkler S."/>
            <person name="Jermiin L.S."/>
            <person name="Skirmuntt E.C."/>
            <person name="Katzourakis A."/>
            <person name="Burkitt-Gray L."/>
            <person name="Ray D.A."/>
            <person name="Sullivan K.A.M."/>
            <person name="Roscito J.G."/>
            <person name="Kirilenko B.M."/>
            <person name="Davalos L.M."/>
            <person name="Corthals A.P."/>
            <person name="Power M.L."/>
            <person name="Jones G."/>
            <person name="Ransome R.D."/>
            <person name="Dechmann D.K.N."/>
            <person name="Locatelli A.G."/>
            <person name="Puechmaille S.J."/>
            <person name="Fedrigo O."/>
            <person name="Jarvis E.D."/>
            <person name="Hiller M."/>
            <person name="Vernes S.C."/>
            <person name="Myers E.W."/>
            <person name="Teeling E.C."/>
        </authorList>
    </citation>
    <scope>NUCLEOTIDE SEQUENCE [LARGE SCALE GENOMIC DNA]</scope>
    <source>
        <strain evidence="1">MMyoMyo1</strain>
        <tissue evidence="1">Flight muscle</tissue>
    </source>
</reference>
<name>A0A7J7Z3Z9_MYOMY</name>
<keyword evidence="2" id="KW-1185">Reference proteome</keyword>
<dbReference type="AlphaFoldDB" id="A0A7J7Z3Z9"/>
<comment type="caution">
    <text evidence="1">The sequence shown here is derived from an EMBL/GenBank/DDBJ whole genome shotgun (WGS) entry which is preliminary data.</text>
</comment>
<dbReference type="Proteomes" id="UP000527355">
    <property type="component" value="Unassembled WGS sequence"/>
</dbReference>
<proteinExistence type="predicted"/>
<dbReference type="EMBL" id="JABWUV010000003">
    <property type="protein sequence ID" value="KAF6368987.1"/>
    <property type="molecule type" value="Genomic_DNA"/>
</dbReference>
<accession>A0A7J7Z3Z9</accession>
<evidence type="ECO:0000313" key="1">
    <source>
        <dbReference type="EMBL" id="KAF6368987.1"/>
    </source>
</evidence>
<protein>
    <submittedName>
        <fullName evidence="1">Uncharacterized protein</fullName>
    </submittedName>
</protein>